<evidence type="ECO:0000313" key="2">
    <source>
        <dbReference type="EMBL" id="MBR0656241.1"/>
    </source>
</evidence>
<comment type="caution">
    <text evidence="2">The sequence shown here is derived from an EMBL/GenBank/DDBJ whole genome shotgun (WGS) entry which is preliminary data.</text>
</comment>
<protein>
    <submittedName>
        <fullName evidence="2">Glycosyltransferase family 4 protein</fullName>
    </submittedName>
</protein>
<evidence type="ECO:0000259" key="1">
    <source>
        <dbReference type="Pfam" id="PF13439"/>
    </source>
</evidence>
<gene>
    <name evidence="2" type="ORF">GXW79_14255</name>
</gene>
<dbReference type="InterPro" id="IPR028098">
    <property type="entry name" value="Glyco_trans_4-like_N"/>
</dbReference>
<dbReference type="InterPro" id="IPR050194">
    <property type="entry name" value="Glycosyltransferase_grp1"/>
</dbReference>
<keyword evidence="3" id="KW-1185">Reference proteome</keyword>
<dbReference type="Pfam" id="PF13692">
    <property type="entry name" value="Glyco_trans_1_4"/>
    <property type="match status" value="1"/>
</dbReference>
<dbReference type="AlphaFoldDB" id="A0AAF1K4S7"/>
<dbReference type="SUPFAM" id="SSF53756">
    <property type="entry name" value="UDP-Glycosyltransferase/glycogen phosphorylase"/>
    <property type="match status" value="1"/>
</dbReference>
<reference evidence="2" key="2">
    <citation type="journal article" date="2021" name="Syst. Appl. Microbiol.">
        <title>Roseomonas hellenica sp. nov., isolated from roots of wild-growing Alkanna tinctoria.</title>
        <authorList>
            <person name="Rat A."/>
            <person name="Naranjo H.D."/>
            <person name="Lebbe L."/>
            <person name="Cnockaert M."/>
            <person name="Krigas N."/>
            <person name="Grigoriadou K."/>
            <person name="Maloupa E."/>
            <person name="Willems A."/>
        </authorList>
    </citation>
    <scope>NUCLEOTIDE SEQUENCE</scope>
    <source>
        <strain evidence="2">LMG 28251</strain>
    </source>
</reference>
<dbReference type="EMBL" id="JAAEDH010000016">
    <property type="protein sequence ID" value="MBR0656241.1"/>
    <property type="molecule type" value="Genomic_DNA"/>
</dbReference>
<dbReference type="GO" id="GO:0016757">
    <property type="term" value="F:glycosyltransferase activity"/>
    <property type="evidence" value="ECO:0007669"/>
    <property type="project" value="InterPro"/>
</dbReference>
<dbReference type="PANTHER" id="PTHR45947">
    <property type="entry name" value="SULFOQUINOVOSYL TRANSFERASE SQD2"/>
    <property type="match status" value="1"/>
</dbReference>
<dbReference type="PANTHER" id="PTHR45947:SF3">
    <property type="entry name" value="SULFOQUINOVOSYL TRANSFERASE SQD2"/>
    <property type="match status" value="1"/>
</dbReference>
<evidence type="ECO:0000313" key="3">
    <source>
        <dbReference type="Proteomes" id="UP001196068"/>
    </source>
</evidence>
<reference evidence="2" key="1">
    <citation type="submission" date="2020-01" db="EMBL/GenBank/DDBJ databases">
        <authorList>
            <person name="Rat A."/>
        </authorList>
    </citation>
    <scope>NUCLEOTIDE SEQUENCE</scope>
    <source>
        <strain evidence="2">LMG 28251</strain>
    </source>
</reference>
<dbReference type="Proteomes" id="UP001196068">
    <property type="component" value="Unassembled WGS sequence"/>
</dbReference>
<feature type="domain" description="Glycosyltransferase subfamily 4-like N-terminal" evidence="1">
    <location>
        <begin position="19"/>
        <end position="169"/>
    </location>
</feature>
<accession>A0AAF1K4S7</accession>
<organism evidence="2 3">
    <name type="scientific">Plastoroseomonas arctica</name>
    <dbReference type="NCBI Taxonomy" id="1509237"/>
    <lineage>
        <taxon>Bacteria</taxon>
        <taxon>Pseudomonadati</taxon>
        <taxon>Pseudomonadota</taxon>
        <taxon>Alphaproteobacteria</taxon>
        <taxon>Acetobacterales</taxon>
        <taxon>Acetobacteraceae</taxon>
        <taxon>Plastoroseomonas</taxon>
    </lineage>
</organism>
<proteinExistence type="predicted"/>
<dbReference type="Gene3D" id="3.40.50.2000">
    <property type="entry name" value="Glycogen Phosphorylase B"/>
    <property type="match status" value="2"/>
</dbReference>
<sequence length="354" mass="38224">MKIAIIGHLKYPIAQPFAGGLEMHTHLLARHLIARGHDVTLFAAEGSDPALAPVCVCEPTGIPSDTVSQASIADTEHRAYAEIIGSIATGGFDVVHNNSLHYLPLIEAHRIAAPMVTMFHTPPFPELVHGVVERGRRDIQFFGVSEKVRAMWRKVIAVDGVIMNGIELDLFTAHLEAPRVPVALWYGRLVPEKGAHLAIAAARLAKMPLRLVGPRNDAVYWRDVIAPELGPDITYLGHLDHADLAAEIAQASVAVITPRFEEPYGLVVAEALACGTPVAGFARGALPELLDDATGRLVPPDDVEALAKALPQAVVLSRAACRRRAELLCDARVMMDGYEALYRQLLAPYAIAAE</sequence>
<dbReference type="Pfam" id="PF13439">
    <property type="entry name" value="Glyco_transf_4"/>
    <property type="match status" value="1"/>
</dbReference>
<name>A0AAF1K4S7_9PROT</name>